<feature type="signal peptide" evidence="1">
    <location>
        <begin position="1"/>
        <end position="26"/>
    </location>
</feature>
<feature type="chain" id="PRO_5043472256" evidence="1">
    <location>
        <begin position="27"/>
        <end position="119"/>
    </location>
</feature>
<reference evidence="2 3" key="1">
    <citation type="submission" date="2024-04" db="EMBL/GenBank/DDBJ databases">
        <authorList>
            <person name="Waldvogel A.-M."/>
            <person name="Schoenle A."/>
        </authorList>
    </citation>
    <scope>NUCLEOTIDE SEQUENCE [LARGE SCALE GENOMIC DNA]</scope>
</reference>
<keyword evidence="1" id="KW-0732">Signal</keyword>
<evidence type="ECO:0000313" key="3">
    <source>
        <dbReference type="Proteomes" id="UP001497482"/>
    </source>
</evidence>
<proteinExistence type="predicted"/>
<name>A0AAV2KIE9_KNICA</name>
<evidence type="ECO:0000313" key="2">
    <source>
        <dbReference type="EMBL" id="CAL1588670.1"/>
    </source>
</evidence>
<gene>
    <name evidence="2" type="ORF">KC01_LOCUS18426</name>
</gene>
<dbReference type="Proteomes" id="UP001497482">
    <property type="component" value="Chromosome 18"/>
</dbReference>
<keyword evidence="3" id="KW-1185">Reference proteome</keyword>
<accession>A0AAV2KIE9</accession>
<protein>
    <submittedName>
        <fullName evidence="2">Uncharacterized protein</fullName>
    </submittedName>
</protein>
<dbReference type="EMBL" id="OZ035840">
    <property type="protein sequence ID" value="CAL1588670.1"/>
    <property type="molecule type" value="Genomic_DNA"/>
</dbReference>
<organism evidence="2 3">
    <name type="scientific">Knipowitschia caucasica</name>
    <name type="common">Caucasian dwarf goby</name>
    <name type="synonym">Pomatoschistus caucasicus</name>
    <dbReference type="NCBI Taxonomy" id="637954"/>
    <lineage>
        <taxon>Eukaryota</taxon>
        <taxon>Metazoa</taxon>
        <taxon>Chordata</taxon>
        <taxon>Craniata</taxon>
        <taxon>Vertebrata</taxon>
        <taxon>Euteleostomi</taxon>
        <taxon>Actinopterygii</taxon>
        <taxon>Neopterygii</taxon>
        <taxon>Teleostei</taxon>
        <taxon>Neoteleostei</taxon>
        <taxon>Acanthomorphata</taxon>
        <taxon>Gobiaria</taxon>
        <taxon>Gobiiformes</taxon>
        <taxon>Gobioidei</taxon>
        <taxon>Gobiidae</taxon>
        <taxon>Gobiinae</taxon>
        <taxon>Knipowitschia</taxon>
    </lineage>
</organism>
<dbReference type="AlphaFoldDB" id="A0AAV2KIE9"/>
<evidence type="ECO:0000256" key="1">
    <source>
        <dbReference type="SAM" id="SignalP"/>
    </source>
</evidence>
<sequence length="119" mass="12982">MVVVSALDLQFVRLSWLWLEAGKVTSAPIFQDALTTALPPLSALHLSNADVIVSSCPSESNVTSAQNLALKKDPNLHLCRYMLMFSRLPVSSDVLHAFFCDTWKQRLSTGRFSGAGSVS</sequence>